<protein>
    <submittedName>
        <fullName evidence="6">LysR substrate-binding domain-containing protein</fullName>
    </submittedName>
</protein>
<organism evidence="6 7">
    <name type="scientific">Pelagibacterium flavum</name>
    <dbReference type="NCBI Taxonomy" id="2984530"/>
    <lineage>
        <taxon>Bacteria</taxon>
        <taxon>Pseudomonadati</taxon>
        <taxon>Pseudomonadota</taxon>
        <taxon>Alphaproteobacteria</taxon>
        <taxon>Hyphomicrobiales</taxon>
        <taxon>Devosiaceae</taxon>
        <taxon>Pelagibacterium</taxon>
    </lineage>
</organism>
<dbReference type="PROSITE" id="PS50931">
    <property type="entry name" value="HTH_LYSR"/>
    <property type="match status" value="1"/>
</dbReference>
<dbReference type="PRINTS" id="PR00039">
    <property type="entry name" value="HTHLYSR"/>
</dbReference>
<reference evidence="6" key="1">
    <citation type="submission" date="2022-10" db="EMBL/GenBank/DDBJ databases">
        <title>YIM 151497 complete genome.</title>
        <authorList>
            <person name="Chen X."/>
        </authorList>
    </citation>
    <scope>NUCLEOTIDE SEQUENCE</scope>
    <source>
        <strain evidence="6">YIM 151497</strain>
    </source>
</reference>
<keyword evidence="2" id="KW-0805">Transcription regulation</keyword>
<dbReference type="InterPro" id="IPR000847">
    <property type="entry name" value="LysR_HTH_N"/>
</dbReference>
<evidence type="ECO:0000313" key="6">
    <source>
        <dbReference type="EMBL" id="UYQ72267.1"/>
    </source>
</evidence>
<evidence type="ECO:0000259" key="5">
    <source>
        <dbReference type="PROSITE" id="PS50931"/>
    </source>
</evidence>
<evidence type="ECO:0000256" key="4">
    <source>
        <dbReference type="ARBA" id="ARBA00023163"/>
    </source>
</evidence>
<dbReference type="InterPro" id="IPR036390">
    <property type="entry name" value="WH_DNA-bd_sf"/>
</dbReference>
<proteinExistence type="inferred from homology"/>
<dbReference type="InterPro" id="IPR005119">
    <property type="entry name" value="LysR_subst-bd"/>
</dbReference>
<keyword evidence="4" id="KW-0804">Transcription</keyword>
<dbReference type="Gene3D" id="1.10.10.10">
    <property type="entry name" value="Winged helix-like DNA-binding domain superfamily/Winged helix DNA-binding domain"/>
    <property type="match status" value="1"/>
</dbReference>
<dbReference type="SUPFAM" id="SSF46785">
    <property type="entry name" value="Winged helix' DNA-binding domain"/>
    <property type="match status" value="1"/>
</dbReference>
<keyword evidence="3" id="KW-0238">DNA-binding</keyword>
<dbReference type="Pfam" id="PF00126">
    <property type="entry name" value="HTH_1"/>
    <property type="match status" value="1"/>
</dbReference>
<dbReference type="Pfam" id="PF03466">
    <property type="entry name" value="LysR_substrate"/>
    <property type="match status" value="1"/>
</dbReference>
<dbReference type="EMBL" id="CP107716">
    <property type="protein sequence ID" value="UYQ72267.1"/>
    <property type="molecule type" value="Genomic_DNA"/>
</dbReference>
<dbReference type="InterPro" id="IPR037424">
    <property type="entry name" value="NocR_PBP2"/>
</dbReference>
<dbReference type="PANTHER" id="PTHR30427:SF1">
    <property type="entry name" value="TRANSCRIPTIONAL ACTIVATOR PROTEIN LYSR"/>
    <property type="match status" value="1"/>
</dbReference>
<dbReference type="PANTHER" id="PTHR30427">
    <property type="entry name" value="TRANSCRIPTIONAL ACTIVATOR PROTEIN LYSR"/>
    <property type="match status" value="1"/>
</dbReference>
<dbReference type="SUPFAM" id="SSF53850">
    <property type="entry name" value="Periplasmic binding protein-like II"/>
    <property type="match status" value="1"/>
</dbReference>
<dbReference type="CDD" id="cd08415">
    <property type="entry name" value="PBP2_LysR_opines_like"/>
    <property type="match status" value="1"/>
</dbReference>
<evidence type="ECO:0000256" key="2">
    <source>
        <dbReference type="ARBA" id="ARBA00023015"/>
    </source>
</evidence>
<feature type="domain" description="HTH lysR-type" evidence="5">
    <location>
        <begin position="2"/>
        <end position="59"/>
    </location>
</feature>
<dbReference type="Proteomes" id="UP001163882">
    <property type="component" value="Chromosome"/>
</dbReference>
<name>A0ABY6IS47_9HYPH</name>
<evidence type="ECO:0000256" key="3">
    <source>
        <dbReference type="ARBA" id="ARBA00023125"/>
    </source>
</evidence>
<dbReference type="Gene3D" id="3.40.190.290">
    <property type="match status" value="1"/>
</dbReference>
<evidence type="ECO:0000256" key="1">
    <source>
        <dbReference type="ARBA" id="ARBA00009437"/>
    </source>
</evidence>
<accession>A0ABY6IS47</accession>
<comment type="similarity">
    <text evidence="1">Belongs to the LysR transcriptional regulatory family.</text>
</comment>
<evidence type="ECO:0000313" key="7">
    <source>
        <dbReference type="Proteomes" id="UP001163882"/>
    </source>
</evidence>
<sequence length="301" mass="33162">MIKLSHFEAFNAVMLSGSMTAAATMMHTSQPNISRSISKLESGTGLKLFERVPGRLIPTSDGLALYEEVQRSFVGLSRLTEAAQRIHRTGSGILRIGAIQTLSLSLVPRAIKRFTDVFPQVKLSIQTAHSDVLSRWVREHTCDFAIVSTPDGEDGVERELLYTAEGVCIMHADHPLAARPTITPRDLAGERFITFPQGDPPRLLMDRIFLDANVEVSRVIETSYSSITCSLVSQGVGVAIVNPYVAREYLNSGLVARPFVPAPRHNAIMIFPSGKPLGRPVENFIEILRKLVKEEEDSIGR</sequence>
<keyword evidence="7" id="KW-1185">Reference proteome</keyword>
<dbReference type="RefSeq" id="WP_264225906.1">
    <property type="nucleotide sequence ID" value="NZ_CP107716.1"/>
</dbReference>
<gene>
    <name evidence="6" type="ORF">OF122_00270</name>
</gene>
<dbReference type="InterPro" id="IPR036388">
    <property type="entry name" value="WH-like_DNA-bd_sf"/>
</dbReference>